<accession>A0AAN9MZL8</accession>
<dbReference type="AlphaFoldDB" id="A0AAN9MZL8"/>
<keyword evidence="2" id="KW-1185">Reference proteome</keyword>
<evidence type="ECO:0000313" key="1">
    <source>
        <dbReference type="EMBL" id="KAK7363571.1"/>
    </source>
</evidence>
<sequence length="172" mass="19975">MLSTKGHVKWKIGSTRAMLSTSTTENALLDVRLERMVELPRFVIHEGYHIIDAYSLPLLFLSPLQPSYAYHFLHSHNNTHRENRIAKQRSHIVLGVSLSFLYFQQLSDLNRNPQLPITISRSRSRFSTPLLHSSFLNSSTHSNYRVRRFWIPFFRSSLSCSSSDSNFPLIRV</sequence>
<dbReference type="EMBL" id="JAYMYQ010000001">
    <property type="protein sequence ID" value="KAK7363571.1"/>
    <property type="molecule type" value="Genomic_DNA"/>
</dbReference>
<proteinExistence type="predicted"/>
<gene>
    <name evidence="1" type="ORF">VNO77_05718</name>
</gene>
<dbReference type="Proteomes" id="UP001367508">
    <property type="component" value="Unassembled WGS sequence"/>
</dbReference>
<name>A0AAN9MZL8_CANGL</name>
<protein>
    <submittedName>
        <fullName evidence="1">Uncharacterized protein</fullName>
    </submittedName>
</protein>
<organism evidence="1 2">
    <name type="scientific">Canavalia gladiata</name>
    <name type="common">Sword bean</name>
    <name type="synonym">Dolichos gladiatus</name>
    <dbReference type="NCBI Taxonomy" id="3824"/>
    <lineage>
        <taxon>Eukaryota</taxon>
        <taxon>Viridiplantae</taxon>
        <taxon>Streptophyta</taxon>
        <taxon>Embryophyta</taxon>
        <taxon>Tracheophyta</taxon>
        <taxon>Spermatophyta</taxon>
        <taxon>Magnoliopsida</taxon>
        <taxon>eudicotyledons</taxon>
        <taxon>Gunneridae</taxon>
        <taxon>Pentapetalae</taxon>
        <taxon>rosids</taxon>
        <taxon>fabids</taxon>
        <taxon>Fabales</taxon>
        <taxon>Fabaceae</taxon>
        <taxon>Papilionoideae</taxon>
        <taxon>50 kb inversion clade</taxon>
        <taxon>NPAAA clade</taxon>
        <taxon>indigoferoid/millettioid clade</taxon>
        <taxon>Phaseoleae</taxon>
        <taxon>Canavalia</taxon>
    </lineage>
</organism>
<evidence type="ECO:0000313" key="2">
    <source>
        <dbReference type="Proteomes" id="UP001367508"/>
    </source>
</evidence>
<reference evidence="1 2" key="1">
    <citation type="submission" date="2024-01" db="EMBL/GenBank/DDBJ databases">
        <title>The genomes of 5 underutilized Papilionoideae crops provide insights into root nodulation and disease resistanc.</title>
        <authorList>
            <person name="Jiang F."/>
        </authorList>
    </citation>
    <scope>NUCLEOTIDE SEQUENCE [LARGE SCALE GENOMIC DNA]</scope>
    <source>
        <strain evidence="1">LVBAO_FW01</strain>
        <tissue evidence="1">Leaves</tissue>
    </source>
</reference>
<comment type="caution">
    <text evidence="1">The sequence shown here is derived from an EMBL/GenBank/DDBJ whole genome shotgun (WGS) entry which is preliminary data.</text>
</comment>